<dbReference type="RefSeq" id="WP_058491193.1">
    <property type="nucleotide sequence ID" value="NZ_LOCK01000017.1"/>
</dbReference>
<dbReference type="EMBL" id="LOCK01000017">
    <property type="protein sequence ID" value="KTE92023.1"/>
    <property type="molecule type" value="Genomic_DNA"/>
</dbReference>
<comment type="caution">
    <text evidence="6">The sequence shown here is derived from an EMBL/GenBank/DDBJ whole genome shotgun (WGS) entry which is preliminary data.</text>
</comment>
<comment type="subunit">
    <text evidence="5">Interacts with translational regulator CsrA and flagellin(s).</text>
</comment>
<evidence type="ECO:0000256" key="4">
    <source>
        <dbReference type="ARBA" id="ARBA00023186"/>
    </source>
</evidence>
<protein>
    <recommendedName>
        <fullName evidence="5">Flagellar assembly factor FliW</fullName>
    </recommendedName>
</protein>
<sequence length="152" mass="16963">MKIESTRFGTLEVAPEQVIRFPHGIPGFLDEKAFVHLPHGEDSPFSFLQSTAEADLSFLLVDPFPFIPDYEFVLDDEPASELAVSEENPPQVFLIATVKEKISDMTVNLLAPIVVNKVKGIGRQIILDKTEYSIRYKLFPEVQASETPEGGE</sequence>
<evidence type="ECO:0000313" key="6">
    <source>
        <dbReference type="EMBL" id="KTE92023.1"/>
    </source>
</evidence>
<gene>
    <name evidence="5" type="primary">fliW</name>
    <name evidence="6" type="ORF">AT727_03550</name>
</gene>
<keyword evidence="3 5" id="KW-0810">Translation regulation</keyword>
<comment type="similarity">
    <text evidence="5">Belongs to the FliW family.</text>
</comment>
<accession>A0A0W1JJM1</accession>
<dbReference type="Proteomes" id="UP000054623">
    <property type="component" value="Unassembled WGS sequence"/>
</dbReference>
<organism evidence="6 7">
    <name type="scientific">Desulfitobacterium hafniense</name>
    <name type="common">Desulfitobacterium frappieri</name>
    <dbReference type="NCBI Taxonomy" id="49338"/>
    <lineage>
        <taxon>Bacteria</taxon>
        <taxon>Bacillati</taxon>
        <taxon>Bacillota</taxon>
        <taxon>Clostridia</taxon>
        <taxon>Eubacteriales</taxon>
        <taxon>Desulfitobacteriaceae</taxon>
        <taxon>Desulfitobacterium</taxon>
    </lineage>
</organism>
<dbReference type="NCBIfam" id="NF009793">
    <property type="entry name" value="PRK13285.1-1"/>
    <property type="match status" value="1"/>
</dbReference>
<dbReference type="GO" id="GO:0005737">
    <property type="term" value="C:cytoplasm"/>
    <property type="evidence" value="ECO:0007669"/>
    <property type="project" value="UniProtKB-SubCell"/>
</dbReference>
<dbReference type="OrthoDB" id="9801235at2"/>
<dbReference type="Gene3D" id="2.30.290.10">
    <property type="entry name" value="BH3618-like"/>
    <property type="match status" value="1"/>
</dbReference>
<keyword evidence="1 5" id="KW-0963">Cytoplasm</keyword>
<keyword evidence="6" id="KW-0282">Flagellum</keyword>
<dbReference type="GO" id="GO:0006417">
    <property type="term" value="P:regulation of translation"/>
    <property type="evidence" value="ECO:0007669"/>
    <property type="project" value="UniProtKB-KW"/>
</dbReference>
<dbReference type="GO" id="GO:0044780">
    <property type="term" value="P:bacterial-type flagellum assembly"/>
    <property type="evidence" value="ECO:0007669"/>
    <property type="project" value="UniProtKB-UniRule"/>
</dbReference>
<dbReference type="PANTHER" id="PTHR39190">
    <property type="entry name" value="FLAGELLAR ASSEMBLY FACTOR FLIW"/>
    <property type="match status" value="1"/>
</dbReference>
<dbReference type="Pfam" id="PF02623">
    <property type="entry name" value="FliW"/>
    <property type="match status" value="1"/>
</dbReference>
<proteinExistence type="inferred from homology"/>
<dbReference type="AlphaFoldDB" id="A0A0W1JJM1"/>
<keyword evidence="6" id="KW-0966">Cell projection</keyword>
<keyword evidence="2 5" id="KW-1005">Bacterial flagellum biogenesis</keyword>
<dbReference type="PANTHER" id="PTHR39190:SF1">
    <property type="entry name" value="FLAGELLAR ASSEMBLY FACTOR FLIW"/>
    <property type="match status" value="1"/>
</dbReference>
<reference evidence="6 7" key="1">
    <citation type="submission" date="2015-12" db="EMBL/GenBank/DDBJ databases">
        <title>Draft Genome Sequence of Desulfitobacterium hafniense Strain DH, a Sulfate-reducing Bacterium Isolated from Paddy Soils.</title>
        <authorList>
            <person name="Bao P."/>
            <person name="Zhang X."/>
            <person name="Li G."/>
        </authorList>
    </citation>
    <scope>NUCLEOTIDE SEQUENCE [LARGE SCALE GENOMIC DNA]</scope>
    <source>
        <strain evidence="6 7">DH</strain>
    </source>
</reference>
<keyword evidence="4 5" id="KW-0143">Chaperone</keyword>
<keyword evidence="6" id="KW-0969">Cilium</keyword>
<evidence type="ECO:0000256" key="5">
    <source>
        <dbReference type="HAMAP-Rule" id="MF_01185"/>
    </source>
</evidence>
<dbReference type="InterPro" id="IPR003775">
    <property type="entry name" value="Flagellar_assembly_factor_FliW"/>
</dbReference>
<evidence type="ECO:0000313" key="7">
    <source>
        <dbReference type="Proteomes" id="UP000054623"/>
    </source>
</evidence>
<dbReference type="InterPro" id="IPR024046">
    <property type="entry name" value="Flagellar_assmbl_FliW_dom_sf"/>
</dbReference>
<evidence type="ECO:0000256" key="2">
    <source>
        <dbReference type="ARBA" id="ARBA00022795"/>
    </source>
</evidence>
<comment type="function">
    <text evidence="5">Acts as an anti-CsrA protein, binds CsrA and prevents it from repressing translation of its target genes, one of which is flagellin. Binds to flagellin and participates in the assembly of the flagellum.</text>
</comment>
<comment type="subcellular location">
    <subcellularLocation>
        <location evidence="5">Cytoplasm</location>
    </subcellularLocation>
</comment>
<name>A0A0W1JJM1_DESHA</name>
<evidence type="ECO:0000256" key="3">
    <source>
        <dbReference type="ARBA" id="ARBA00022845"/>
    </source>
</evidence>
<evidence type="ECO:0000256" key="1">
    <source>
        <dbReference type="ARBA" id="ARBA00022490"/>
    </source>
</evidence>
<dbReference type="HAMAP" id="MF_01185">
    <property type="entry name" value="FliW"/>
    <property type="match status" value="1"/>
</dbReference>
<dbReference type="SUPFAM" id="SSF141457">
    <property type="entry name" value="BH3618-like"/>
    <property type="match status" value="1"/>
</dbReference>